<evidence type="ECO:0000313" key="3">
    <source>
        <dbReference type="Proteomes" id="UP000295444"/>
    </source>
</evidence>
<protein>
    <submittedName>
        <fullName evidence="2">Uncharacterized protein</fullName>
    </submittedName>
</protein>
<feature type="region of interest" description="Disordered" evidence="1">
    <location>
        <begin position="35"/>
        <end position="71"/>
    </location>
</feature>
<comment type="caution">
    <text evidence="2">The sequence shown here is derived from an EMBL/GenBank/DDBJ whole genome shotgun (WGS) entry which is preliminary data.</text>
</comment>
<dbReference type="AlphaFoldDB" id="A0A4R6SBA5"/>
<dbReference type="Proteomes" id="UP000295444">
    <property type="component" value="Unassembled WGS sequence"/>
</dbReference>
<name>A0A4R6SBA5_LABRH</name>
<reference evidence="2 3" key="1">
    <citation type="submission" date="2019-03" db="EMBL/GenBank/DDBJ databases">
        <title>Genomic Encyclopedia of Type Strains, Phase IV (KMG-IV): sequencing the most valuable type-strain genomes for metagenomic binning, comparative biology and taxonomic classification.</title>
        <authorList>
            <person name="Goeker M."/>
        </authorList>
    </citation>
    <scope>NUCLEOTIDE SEQUENCE [LARGE SCALE GENOMIC DNA]</scope>
    <source>
        <strain evidence="2 3">DSM 45361</strain>
    </source>
</reference>
<gene>
    <name evidence="2" type="ORF">EV186_104137</name>
</gene>
<dbReference type="EMBL" id="SNXZ01000004">
    <property type="protein sequence ID" value="TDP96155.1"/>
    <property type="molecule type" value="Genomic_DNA"/>
</dbReference>
<evidence type="ECO:0000313" key="2">
    <source>
        <dbReference type="EMBL" id="TDP96155.1"/>
    </source>
</evidence>
<proteinExistence type="predicted"/>
<accession>A0A4R6SBA5</accession>
<feature type="compositionally biased region" description="Polar residues" evidence="1">
    <location>
        <begin position="44"/>
        <end position="53"/>
    </location>
</feature>
<sequence>MASATRGKQLWLIPVLVVVLALTAVGALIARDRYQEPEEPPQETTVLPSTTSIPPAARPGSKTVVGTPDATGHPLYDQTRALLQVFFDAINAKNYDHWRSAVTRERAEQQPESDWLKSYQSSRDGSIVIYRIELGQPGTARVLLSFVSTQDVRDAPPELPVACIRWHVVFALTVEEGTWRVDGGPTGTSPQHEEC</sequence>
<evidence type="ECO:0000256" key="1">
    <source>
        <dbReference type="SAM" id="MobiDB-lite"/>
    </source>
</evidence>
<dbReference type="OrthoDB" id="5181866at2"/>
<keyword evidence="3" id="KW-1185">Reference proteome</keyword>
<organism evidence="2 3">
    <name type="scientific">Labedaea rhizosphaerae</name>
    <dbReference type="NCBI Taxonomy" id="598644"/>
    <lineage>
        <taxon>Bacteria</taxon>
        <taxon>Bacillati</taxon>
        <taxon>Actinomycetota</taxon>
        <taxon>Actinomycetes</taxon>
        <taxon>Pseudonocardiales</taxon>
        <taxon>Pseudonocardiaceae</taxon>
        <taxon>Labedaea</taxon>
    </lineage>
</organism>